<proteinExistence type="predicted"/>
<reference evidence="1 2" key="1">
    <citation type="submission" date="2020-01" db="EMBL/GenBank/DDBJ databases">
        <title>Genome sequencing of strain KACC 21265.</title>
        <authorList>
            <person name="Heo J."/>
            <person name="Kim S.-J."/>
            <person name="Kim J.-S."/>
            <person name="Hong S.-B."/>
            <person name="Kwon S.-W."/>
        </authorList>
    </citation>
    <scope>NUCLEOTIDE SEQUENCE [LARGE SCALE GENOMIC DNA]</scope>
    <source>
        <strain evidence="1 2">KACC 21265</strain>
    </source>
</reference>
<dbReference type="KEGG" id="xyk:GT347_04735"/>
<organism evidence="1 2">
    <name type="scientific">Xylophilus rhododendri</name>
    <dbReference type="NCBI Taxonomy" id="2697032"/>
    <lineage>
        <taxon>Bacteria</taxon>
        <taxon>Pseudomonadati</taxon>
        <taxon>Pseudomonadota</taxon>
        <taxon>Betaproteobacteria</taxon>
        <taxon>Burkholderiales</taxon>
        <taxon>Xylophilus</taxon>
    </lineage>
</organism>
<dbReference type="RefSeq" id="WP_160550865.1">
    <property type="nucleotide sequence ID" value="NZ_CP047650.1"/>
</dbReference>
<sequence length="285" mass="31140">MISNSTSHLDRPSTAAQLAPAALAHEDEAARPVPLPDRHLVEMGERGQLGQLGQLAIARTRRRMQQAALNALLQEIEKVATMPKRNAFAVQEAILEKMGAAGLHAEVNYQPGALARLPDDNANQTLQVLLGVIASIAQSPGGPASDRAKRLLAERMKQAAEAAVAIEPNDEEEDPPVYDFAEPPVHPAENPPSYGSVLWEHYCADFCARFCSNAMLDAQPNDLQVLGALTSFRPSAGRPYDMDWLIGTELLKVIRERPLGPDWSQANRDRLEKLLASIGRHWGGW</sequence>
<dbReference type="AlphaFoldDB" id="A0A857J191"/>
<gene>
    <name evidence="1" type="ORF">GT347_04735</name>
</gene>
<evidence type="ECO:0000313" key="2">
    <source>
        <dbReference type="Proteomes" id="UP000464787"/>
    </source>
</evidence>
<accession>A0A857J191</accession>
<dbReference type="Proteomes" id="UP000464787">
    <property type="component" value="Chromosome"/>
</dbReference>
<protein>
    <submittedName>
        <fullName evidence="1">Uncharacterized protein</fullName>
    </submittedName>
</protein>
<dbReference type="EMBL" id="CP047650">
    <property type="protein sequence ID" value="QHI97347.1"/>
    <property type="molecule type" value="Genomic_DNA"/>
</dbReference>
<evidence type="ECO:0000313" key="1">
    <source>
        <dbReference type="EMBL" id="QHI97347.1"/>
    </source>
</evidence>
<keyword evidence="2" id="KW-1185">Reference proteome</keyword>
<name>A0A857J191_9BURK</name>